<dbReference type="InterPro" id="IPR009467">
    <property type="entry name" value="Glycolipid-bd_prot_put"/>
</dbReference>
<reference evidence="1 2" key="1">
    <citation type="submission" date="2021-01" db="EMBL/GenBank/DDBJ databases">
        <title>Streptomyces acididurans sp. nov., isolated from a peat swamp forest soil.</title>
        <authorList>
            <person name="Chantavorakit T."/>
            <person name="Duangmal K."/>
        </authorList>
    </citation>
    <scope>NUCLEOTIDE SEQUENCE [LARGE SCALE GENOMIC DNA]</scope>
    <source>
        <strain evidence="1 2">KK5PA1</strain>
    </source>
</reference>
<gene>
    <name evidence="1" type="ORF">ITX44_15075</name>
</gene>
<name>A0ABS2TR83_9ACTN</name>
<dbReference type="Proteomes" id="UP000749040">
    <property type="component" value="Unassembled WGS sequence"/>
</dbReference>
<evidence type="ECO:0000313" key="1">
    <source>
        <dbReference type="EMBL" id="MBM9505854.1"/>
    </source>
</evidence>
<comment type="caution">
    <text evidence="1">The sequence shown here is derived from an EMBL/GenBank/DDBJ whole genome shotgun (WGS) entry which is preliminary data.</text>
</comment>
<dbReference type="SUPFAM" id="SSF159275">
    <property type="entry name" value="PA1994-like"/>
    <property type="match status" value="1"/>
</dbReference>
<dbReference type="Pfam" id="PF06475">
    <property type="entry name" value="Glycolipid_bind"/>
    <property type="match status" value="1"/>
</dbReference>
<proteinExistence type="predicted"/>
<dbReference type="RefSeq" id="WP_205357719.1">
    <property type="nucleotide sequence ID" value="NZ_JADKYB010000007.1"/>
</dbReference>
<organism evidence="1 2">
    <name type="scientific">Actinacidiphila acididurans</name>
    <dbReference type="NCBI Taxonomy" id="2784346"/>
    <lineage>
        <taxon>Bacteria</taxon>
        <taxon>Bacillati</taxon>
        <taxon>Actinomycetota</taxon>
        <taxon>Actinomycetes</taxon>
        <taxon>Kitasatosporales</taxon>
        <taxon>Streptomycetaceae</taxon>
        <taxon>Actinacidiphila</taxon>
    </lineage>
</organism>
<evidence type="ECO:0000313" key="2">
    <source>
        <dbReference type="Proteomes" id="UP000749040"/>
    </source>
</evidence>
<protein>
    <submittedName>
        <fullName evidence="1">Glycolipid-binding domain-containing protein</fullName>
    </submittedName>
</protein>
<keyword evidence="2" id="KW-1185">Reference proteome</keyword>
<sequence length="199" mass="21348">MTTSRVLTWQVTESGGYETAWIELEAGALRARGRVVGTRPEPYWITYELRTGDGFGTGSLMVSAETADGTRGLDLLRDPGGHWTADGEPLPGLDGALDCDLGLSPLTNTMPVLRHGLHERAGSQEFLMAWVRVPDLAVLPSRQTYTHLAPGLVRFTSGSYRSDLSFDADGLVTAYPGMARRLERGTGEAAPDDQGPSAG</sequence>
<dbReference type="EMBL" id="JADKYB010000007">
    <property type="protein sequence ID" value="MBM9505854.1"/>
    <property type="molecule type" value="Genomic_DNA"/>
</dbReference>
<accession>A0ABS2TR83</accession>